<sequence>MGIRFTPSVGLEQSPIGASLLAKNVNDNACILDKRGACAVFASKLAPTGRSGLPILPPASIMNKAHFNAE</sequence>
<keyword evidence="2" id="KW-1185">Reference proteome</keyword>
<protein>
    <submittedName>
        <fullName evidence="1">Uncharacterized protein</fullName>
    </submittedName>
</protein>
<comment type="caution">
    <text evidence="1">The sequence shown here is derived from an EMBL/GenBank/DDBJ whole genome shotgun (WGS) entry which is preliminary data.</text>
</comment>
<gene>
    <name evidence="1" type="ORF">BLL37_30765</name>
</gene>
<evidence type="ECO:0000313" key="2">
    <source>
        <dbReference type="Proteomes" id="UP000188559"/>
    </source>
</evidence>
<evidence type="ECO:0000313" key="1">
    <source>
        <dbReference type="EMBL" id="ONH40037.1"/>
    </source>
</evidence>
<dbReference type="AlphaFoldDB" id="A0A1V2J3P3"/>
<name>A0A1V2J3P3_PSEAZ</name>
<accession>A0A1V2J3P3</accession>
<reference evidence="1 2" key="1">
    <citation type="submission" date="2016-10" db="EMBL/GenBank/DDBJ databases">
        <title>Pseudomonas lactis sp. nov. and Pseudomonas paralactis sp. nov., isolated from bovine raw milk.</title>
        <authorList>
            <person name="Von Neubeck M."/>
            <person name="Huptas C."/>
            <person name="Glueck C."/>
            <person name="Krewinkel M."/>
            <person name="Stoeckel M."/>
            <person name="Stressler T."/>
            <person name="Fischer L."/>
            <person name="Hinrichs J."/>
            <person name="Scherer S."/>
            <person name="Wenning M."/>
        </authorList>
    </citation>
    <scope>NUCLEOTIDE SEQUENCE [LARGE SCALE GENOMIC DNA]</scope>
    <source>
        <strain evidence="1 2">DSM 18862</strain>
    </source>
</reference>
<dbReference type="EMBL" id="MNPV01000012">
    <property type="protein sequence ID" value="ONH40037.1"/>
    <property type="molecule type" value="Genomic_DNA"/>
</dbReference>
<proteinExistence type="predicted"/>
<organism evidence="1 2">
    <name type="scientific">Pseudomonas azotoformans</name>
    <dbReference type="NCBI Taxonomy" id="47878"/>
    <lineage>
        <taxon>Bacteria</taxon>
        <taxon>Pseudomonadati</taxon>
        <taxon>Pseudomonadota</taxon>
        <taxon>Gammaproteobacteria</taxon>
        <taxon>Pseudomonadales</taxon>
        <taxon>Pseudomonadaceae</taxon>
        <taxon>Pseudomonas</taxon>
    </lineage>
</organism>
<dbReference type="Proteomes" id="UP000188559">
    <property type="component" value="Unassembled WGS sequence"/>
</dbReference>